<keyword evidence="3" id="KW-1185">Reference proteome</keyword>
<protein>
    <submittedName>
        <fullName evidence="2">Uncharacterized protein</fullName>
    </submittedName>
</protein>
<accession>A0ABN8ZY50</accession>
<dbReference type="Proteomes" id="UP001176941">
    <property type="component" value="Chromosome 7"/>
</dbReference>
<evidence type="ECO:0000313" key="2">
    <source>
        <dbReference type="EMBL" id="CAI9177687.1"/>
    </source>
</evidence>
<sequence length="124" mass="13210">MKGEKKALSVRKMNSESKVRRCAQGAEKGALAWGVRLAPLGIGERENTLPPLGIPFLWGRTQSPERSRYPRQAVATSNTGDFLPPTPTPSHGSPLGARRVQPSVPTGPLSPLPSALTPNSEASF</sequence>
<feature type="region of interest" description="Disordered" evidence="1">
    <location>
        <begin position="1"/>
        <end position="21"/>
    </location>
</feature>
<dbReference type="EMBL" id="OX459943">
    <property type="protein sequence ID" value="CAI9177687.1"/>
    <property type="molecule type" value="Genomic_DNA"/>
</dbReference>
<proteinExistence type="predicted"/>
<evidence type="ECO:0000313" key="3">
    <source>
        <dbReference type="Proteomes" id="UP001176941"/>
    </source>
</evidence>
<evidence type="ECO:0000256" key="1">
    <source>
        <dbReference type="SAM" id="MobiDB-lite"/>
    </source>
</evidence>
<reference evidence="2" key="1">
    <citation type="submission" date="2023-04" db="EMBL/GenBank/DDBJ databases">
        <authorList>
            <consortium name="ELIXIR-Norway"/>
        </authorList>
    </citation>
    <scope>NUCLEOTIDE SEQUENCE [LARGE SCALE GENOMIC DNA]</scope>
</reference>
<feature type="compositionally biased region" description="Basic and acidic residues" evidence="1">
    <location>
        <begin position="1"/>
        <end position="19"/>
    </location>
</feature>
<name>A0ABN8ZY50_RANTA</name>
<feature type="region of interest" description="Disordered" evidence="1">
    <location>
        <begin position="60"/>
        <end position="124"/>
    </location>
</feature>
<gene>
    <name evidence="2" type="ORF">MRATA1EN1_LOCUS26649</name>
</gene>
<organism evidence="2 3">
    <name type="scientific">Rangifer tarandus platyrhynchus</name>
    <name type="common">Svalbard reindeer</name>
    <dbReference type="NCBI Taxonomy" id="3082113"/>
    <lineage>
        <taxon>Eukaryota</taxon>
        <taxon>Metazoa</taxon>
        <taxon>Chordata</taxon>
        <taxon>Craniata</taxon>
        <taxon>Vertebrata</taxon>
        <taxon>Euteleostomi</taxon>
        <taxon>Mammalia</taxon>
        <taxon>Eutheria</taxon>
        <taxon>Laurasiatheria</taxon>
        <taxon>Artiodactyla</taxon>
        <taxon>Ruminantia</taxon>
        <taxon>Pecora</taxon>
        <taxon>Cervidae</taxon>
        <taxon>Odocoileinae</taxon>
        <taxon>Rangifer</taxon>
    </lineage>
</organism>